<evidence type="ECO:0000313" key="6">
    <source>
        <dbReference type="EMBL" id="GLQ11917.1"/>
    </source>
</evidence>
<keyword evidence="7" id="KW-1185">Reference proteome</keyword>
<dbReference type="PROSITE" id="PS50931">
    <property type="entry name" value="HTH_LYSR"/>
    <property type="match status" value="1"/>
</dbReference>
<evidence type="ECO:0000256" key="2">
    <source>
        <dbReference type="ARBA" id="ARBA00023015"/>
    </source>
</evidence>
<dbReference type="InterPro" id="IPR005119">
    <property type="entry name" value="LysR_subst-bd"/>
</dbReference>
<keyword evidence="4" id="KW-0804">Transcription</keyword>
<accession>A0ABQ5UIP3</accession>
<evidence type="ECO:0000256" key="4">
    <source>
        <dbReference type="ARBA" id="ARBA00023163"/>
    </source>
</evidence>
<evidence type="ECO:0000313" key="7">
    <source>
        <dbReference type="Proteomes" id="UP001161406"/>
    </source>
</evidence>
<dbReference type="InterPro" id="IPR036390">
    <property type="entry name" value="WH_DNA-bd_sf"/>
</dbReference>
<organism evidence="6 7">
    <name type="scientific">Devosia yakushimensis</name>
    <dbReference type="NCBI Taxonomy" id="470028"/>
    <lineage>
        <taxon>Bacteria</taxon>
        <taxon>Pseudomonadati</taxon>
        <taxon>Pseudomonadota</taxon>
        <taxon>Alphaproteobacteria</taxon>
        <taxon>Hyphomicrobiales</taxon>
        <taxon>Devosiaceae</taxon>
        <taxon>Devosia</taxon>
    </lineage>
</organism>
<sequence length="302" mass="33483">MLHLLNAVRAFEVAARLGSVRKAAEELHVTSGAVSRHIKNLEDEFGIELFERGNRSMRLTPQAAAFAATVTEAFASMTRGAEHLRAASSQSTIMITAPDTFMLRWLVPRLQSLERALGGISVRLTTWTREINPADRSIDVYVGVGPLLDIAGMTVTAVAPETFGPVVSPLLLRGRQVTPELLWSLPRLDIRWPPDMWTNWAREAGIHLPPRETIWYDALSFSVQAAEAGLGVAIGPGPAITDALDHGRLVAPLGMVTRDGSWFLAWRNDRSSRTMHLVRRWFQQQMALDKSLGQPEPQRQKP</sequence>
<evidence type="ECO:0000256" key="1">
    <source>
        <dbReference type="ARBA" id="ARBA00009437"/>
    </source>
</evidence>
<comment type="similarity">
    <text evidence="1">Belongs to the LysR transcriptional regulatory family.</text>
</comment>
<keyword evidence="2" id="KW-0805">Transcription regulation</keyword>
<dbReference type="Pfam" id="PF03466">
    <property type="entry name" value="LysR_substrate"/>
    <property type="match status" value="1"/>
</dbReference>
<protein>
    <submittedName>
        <fullName evidence="6">HTH-type transcriptional regulator TrpI</fullName>
    </submittedName>
</protein>
<keyword evidence="3" id="KW-0238">DNA-binding</keyword>
<dbReference type="SUPFAM" id="SSF46785">
    <property type="entry name" value="Winged helix' DNA-binding domain"/>
    <property type="match status" value="1"/>
</dbReference>
<dbReference type="EMBL" id="BSNG01000003">
    <property type="protein sequence ID" value="GLQ11917.1"/>
    <property type="molecule type" value="Genomic_DNA"/>
</dbReference>
<dbReference type="Pfam" id="PF00126">
    <property type="entry name" value="HTH_1"/>
    <property type="match status" value="1"/>
</dbReference>
<dbReference type="SUPFAM" id="SSF53850">
    <property type="entry name" value="Periplasmic binding protein-like II"/>
    <property type="match status" value="1"/>
</dbReference>
<dbReference type="InterPro" id="IPR036388">
    <property type="entry name" value="WH-like_DNA-bd_sf"/>
</dbReference>
<reference evidence="6" key="2">
    <citation type="submission" date="2023-01" db="EMBL/GenBank/DDBJ databases">
        <title>Draft genome sequence of Devosia yakushimensis strain NBRC 103855.</title>
        <authorList>
            <person name="Sun Q."/>
            <person name="Mori K."/>
        </authorList>
    </citation>
    <scope>NUCLEOTIDE SEQUENCE</scope>
    <source>
        <strain evidence="6">NBRC 103855</strain>
    </source>
</reference>
<dbReference type="InterPro" id="IPR058163">
    <property type="entry name" value="LysR-type_TF_proteobact-type"/>
</dbReference>
<feature type="domain" description="HTH lysR-type" evidence="5">
    <location>
        <begin position="3"/>
        <end position="60"/>
    </location>
</feature>
<dbReference type="RefSeq" id="WP_284393639.1">
    <property type="nucleotide sequence ID" value="NZ_BSNG01000003.1"/>
</dbReference>
<reference evidence="6" key="1">
    <citation type="journal article" date="2014" name="Int. J. Syst. Evol. Microbiol.">
        <title>Complete genome of a new Firmicutes species belonging to the dominant human colonic microbiota ('Ruminococcus bicirculans') reveals two chromosomes and a selective capacity to utilize plant glucans.</title>
        <authorList>
            <consortium name="NISC Comparative Sequencing Program"/>
            <person name="Wegmann U."/>
            <person name="Louis P."/>
            <person name="Goesmann A."/>
            <person name="Henrissat B."/>
            <person name="Duncan S.H."/>
            <person name="Flint H.J."/>
        </authorList>
    </citation>
    <scope>NUCLEOTIDE SEQUENCE</scope>
    <source>
        <strain evidence="6">NBRC 103855</strain>
    </source>
</reference>
<dbReference type="Gene3D" id="1.10.10.10">
    <property type="entry name" value="Winged helix-like DNA-binding domain superfamily/Winged helix DNA-binding domain"/>
    <property type="match status" value="1"/>
</dbReference>
<proteinExistence type="inferred from homology"/>
<dbReference type="Gene3D" id="3.40.190.10">
    <property type="entry name" value="Periplasmic binding protein-like II"/>
    <property type="match status" value="2"/>
</dbReference>
<dbReference type="PRINTS" id="PR00039">
    <property type="entry name" value="HTHLYSR"/>
</dbReference>
<dbReference type="PANTHER" id="PTHR30537">
    <property type="entry name" value="HTH-TYPE TRANSCRIPTIONAL REGULATOR"/>
    <property type="match status" value="1"/>
</dbReference>
<dbReference type="InterPro" id="IPR000847">
    <property type="entry name" value="LysR_HTH_N"/>
</dbReference>
<dbReference type="Proteomes" id="UP001161406">
    <property type="component" value="Unassembled WGS sequence"/>
</dbReference>
<evidence type="ECO:0000256" key="3">
    <source>
        <dbReference type="ARBA" id="ARBA00023125"/>
    </source>
</evidence>
<name>A0ABQ5UIP3_9HYPH</name>
<gene>
    <name evidence="6" type="primary">trpI</name>
    <name evidence="6" type="ORF">GCM10007913_38490</name>
</gene>
<comment type="caution">
    <text evidence="6">The sequence shown here is derived from an EMBL/GenBank/DDBJ whole genome shotgun (WGS) entry which is preliminary data.</text>
</comment>
<dbReference type="PANTHER" id="PTHR30537:SF74">
    <property type="entry name" value="HTH-TYPE TRANSCRIPTIONAL REGULATOR TRPI"/>
    <property type="match status" value="1"/>
</dbReference>
<evidence type="ECO:0000259" key="5">
    <source>
        <dbReference type="PROSITE" id="PS50931"/>
    </source>
</evidence>